<sequence length="109" mass="12144">MAVVISRFEVWLVSLDPTCGSEIAKTRPCVIISPDSVNQYLNTVIVAPLTSTRKPYPTRVNCQFDGRDGQVVLDQERSVDKSRLVKKIGSLDKTVNHQICATLVAMFTY</sequence>
<proteinExistence type="inferred from homology"/>
<evidence type="ECO:0000313" key="3">
    <source>
        <dbReference type="Proteomes" id="UP000249016"/>
    </source>
</evidence>
<organism evidence="2 3">
    <name type="scientific">Spirosoma telluris</name>
    <dbReference type="NCBI Taxonomy" id="2183553"/>
    <lineage>
        <taxon>Bacteria</taxon>
        <taxon>Pseudomonadati</taxon>
        <taxon>Bacteroidota</taxon>
        <taxon>Cytophagia</taxon>
        <taxon>Cytophagales</taxon>
        <taxon>Cytophagaceae</taxon>
        <taxon>Spirosoma</taxon>
    </lineage>
</organism>
<dbReference type="GO" id="GO:0004521">
    <property type="term" value="F:RNA endonuclease activity"/>
    <property type="evidence" value="ECO:0007669"/>
    <property type="project" value="TreeGrafter"/>
</dbReference>
<dbReference type="AlphaFoldDB" id="A0A327NMR2"/>
<name>A0A327NMR2_9BACT</name>
<dbReference type="GO" id="GO:0003677">
    <property type="term" value="F:DNA binding"/>
    <property type="evidence" value="ECO:0007669"/>
    <property type="project" value="InterPro"/>
</dbReference>
<keyword evidence="1" id="KW-0255">Endonuclease</keyword>
<dbReference type="EMBL" id="QLII01000001">
    <property type="protein sequence ID" value="RAI75679.1"/>
    <property type="molecule type" value="Genomic_DNA"/>
</dbReference>
<dbReference type="RefSeq" id="WP_111344349.1">
    <property type="nucleotide sequence ID" value="NZ_QLII01000001.1"/>
</dbReference>
<evidence type="ECO:0000313" key="2">
    <source>
        <dbReference type="EMBL" id="RAI75679.1"/>
    </source>
</evidence>
<comment type="similarity">
    <text evidence="1">Belongs to the PemK/MazF family.</text>
</comment>
<dbReference type="EC" id="3.1.-.-" evidence="1"/>
<dbReference type="Pfam" id="PF02452">
    <property type="entry name" value="PemK_toxin"/>
    <property type="match status" value="1"/>
</dbReference>
<dbReference type="Gene3D" id="2.30.30.110">
    <property type="match status" value="1"/>
</dbReference>
<dbReference type="OrthoDB" id="9808744at2"/>
<dbReference type="GO" id="GO:0006402">
    <property type="term" value="P:mRNA catabolic process"/>
    <property type="evidence" value="ECO:0007669"/>
    <property type="project" value="TreeGrafter"/>
</dbReference>
<reference evidence="2 3" key="1">
    <citation type="submission" date="2018-06" db="EMBL/GenBank/DDBJ databases">
        <title>Spirosoma sp. HMF3257 Genome sequencing and assembly.</title>
        <authorList>
            <person name="Kang H."/>
            <person name="Cha I."/>
            <person name="Kim H."/>
            <person name="Kang J."/>
            <person name="Joh K."/>
        </authorList>
    </citation>
    <scope>NUCLEOTIDE SEQUENCE [LARGE SCALE GENOMIC DNA]</scope>
    <source>
        <strain evidence="2 3">HMF3257</strain>
    </source>
</reference>
<protein>
    <recommendedName>
        <fullName evidence="1">mRNA interferase</fullName>
        <ecNumber evidence="1">3.1.-.-</ecNumber>
    </recommendedName>
</protein>
<dbReference type="PIRSF" id="PIRSF033490">
    <property type="entry name" value="MazF"/>
    <property type="match status" value="1"/>
</dbReference>
<dbReference type="GO" id="GO:0016075">
    <property type="term" value="P:rRNA catabolic process"/>
    <property type="evidence" value="ECO:0007669"/>
    <property type="project" value="TreeGrafter"/>
</dbReference>
<dbReference type="InterPro" id="IPR003477">
    <property type="entry name" value="PemK-like"/>
</dbReference>
<keyword evidence="1" id="KW-0540">Nuclease</keyword>
<dbReference type="InterPro" id="IPR011067">
    <property type="entry name" value="Plasmid_toxin/cell-grow_inhib"/>
</dbReference>
<keyword evidence="3" id="KW-1185">Reference proteome</keyword>
<dbReference type="PANTHER" id="PTHR33988">
    <property type="entry name" value="ENDORIBONUCLEASE MAZF-RELATED"/>
    <property type="match status" value="1"/>
</dbReference>
<dbReference type="GO" id="GO:0016787">
    <property type="term" value="F:hydrolase activity"/>
    <property type="evidence" value="ECO:0007669"/>
    <property type="project" value="UniProtKB-KW"/>
</dbReference>
<comment type="caution">
    <text evidence="2">The sequence shown here is derived from an EMBL/GenBank/DDBJ whole genome shotgun (WGS) entry which is preliminary data.</text>
</comment>
<dbReference type="SUPFAM" id="SSF50118">
    <property type="entry name" value="Cell growth inhibitor/plasmid maintenance toxic component"/>
    <property type="match status" value="1"/>
</dbReference>
<comment type="function">
    <text evidence="1">Toxic component of a type II toxin-antitoxin (TA) system.</text>
</comment>
<accession>A0A327NMR2</accession>
<gene>
    <name evidence="2" type="ORF">HMF3257_18725</name>
</gene>
<dbReference type="PANTHER" id="PTHR33988:SF2">
    <property type="entry name" value="ENDORIBONUCLEASE MAZF"/>
    <property type="match status" value="1"/>
</dbReference>
<keyword evidence="1" id="KW-0378">Hydrolase</keyword>
<evidence type="ECO:0000256" key="1">
    <source>
        <dbReference type="PIRNR" id="PIRNR033490"/>
    </source>
</evidence>
<dbReference type="Proteomes" id="UP000249016">
    <property type="component" value="Unassembled WGS sequence"/>
</dbReference>